<comment type="caution">
    <text evidence="4">The sequence shown here is derived from an EMBL/GenBank/DDBJ whole genome shotgun (WGS) entry which is preliminary data.</text>
</comment>
<keyword evidence="2 3" id="KW-0472">Membrane</keyword>
<keyword evidence="3" id="KW-1133">Transmembrane helix</keyword>
<sequence>MPPLGSRAEDNAAAIRQLLGAPSDLAVRTFSIGAGKHICVLLCLDGLVDKQLINEQVLKPLMRRFEGEPTPEPDGLTAMIEQEVLSVIEVRREDAMDEIVLGILSGDTALFVDGSRTGILLDSKGWECRGVEEPQTESIIRGSREGFNEIIRTNTALIRRILRDSRLRFESFKLGRRTKRDVVLIYIEGICNPTLKDEAVRRLKSIDIDDVAGSGTVEHLITDSFLSPFPLMLNSERPDKVTGGLLQGRLAILVDGDPFALIFPITFASNIHSPEDYYQHWIITSATRMLRMLATFIATFLPAIYIALLEFHHGMIPSTLAFSIAGAREGVPFPAVVEAFVMESTLELLREAGIRLPKPIGQTIGIVGGLVIGEAAVAAGIVSPIMVIVVAVTAISSFSFPSYSFAIALRLIRFATMLAAAFFGLYGIILAFIAINIHFVNLKSFGVPYSAPLAPFFSRDWKDLFVRAPASMTRERPEHLNPLDRYLADDSQSGDDNEMV</sequence>
<dbReference type="Pfam" id="PF03323">
    <property type="entry name" value="GerA"/>
    <property type="match status" value="1"/>
</dbReference>
<feature type="transmembrane region" description="Helical" evidence="3">
    <location>
        <begin position="364"/>
        <end position="391"/>
    </location>
</feature>
<organism evidence="4 5">
    <name type="scientific">Paenibacillus artemisiicola</name>
    <dbReference type="NCBI Taxonomy" id="1172618"/>
    <lineage>
        <taxon>Bacteria</taxon>
        <taxon>Bacillati</taxon>
        <taxon>Bacillota</taxon>
        <taxon>Bacilli</taxon>
        <taxon>Bacillales</taxon>
        <taxon>Paenibacillaceae</taxon>
        <taxon>Paenibacillus</taxon>
    </lineage>
</organism>
<dbReference type="InterPro" id="IPR050768">
    <property type="entry name" value="UPF0353/GerABKA_families"/>
</dbReference>
<evidence type="ECO:0000256" key="1">
    <source>
        <dbReference type="ARBA" id="ARBA00005278"/>
    </source>
</evidence>
<feature type="transmembrane region" description="Helical" evidence="3">
    <location>
        <begin position="411"/>
        <end position="435"/>
    </location>
</feature>
<protein>
    <submittedName>
        <fullName evidence="4">Spore germination protein</fullName>
    </submittedName>
</protein>
<dbReference type="Proteomes" id="UP000670947">
    <property type="component" value="Unassembled WGS sequence"/>
</dbReference>
<dbReference type="InterPro" id="IPR004995">
    <property type="entry name" value="Spore_Ger"/>
</dbReference>
<evidence type="ECO:0000313" key="4">
    <source>
        <dbReference type="EMBL" id="MBO7747628.1"/>
    </source>
</evidence>
<feature type="transmembrane region" description="Helical" evidence="3">
    <location>
        <begin position="289"/>
        <end position="308"/>
    </location>
</feature>
<dbReference type="PANTHER" id="PTHR22550">
    <property type="entry name" value="SPORE GERMINATION PROTEIN"/>
    <property type="match status" value="1"/>
</dbReference>
<proteinExistence type="inferred from homology"/>
<dbReference type="PANTHER" id="PTHR22550:SF5">
    <property type="entry name" value="LEUCINE ZIPPER PROTEIN 4"/>
    <property type="match status" value="1"/>
</dbReference>
<evidence type="ECO:0000313" key="5">
    <source>
        <dbReference type="Proteomes" id="UP000670947"/>
    </source>
</evidence>
<dbReference type="PIRSF" id="PIRSF005690">
    <property type="entry name" value="GerBA"/>
    <property type="match status" value="1"/>
</dbReference>
<keyword evidence="3" id="KW-0812">Transmembrane</keyword>
<keyword evidence="5" id="KW-1185">Reference proteome</keyword>
<accession>A0ABS3WHB3</accession>
<comment type="similarity">
    <text evidence="1">Belongs to the GerABKA family.</text>
</comment>
<evidence type="ECO:0000256" key="2">
    <source>
        <dbReference type="ARBA" id="ARBA00023136"/>
    </source>
</evidence>
<name>A0ABS3WHB3_9BACL</name>
<dbReference type="EMBL" id="JAGGDJ010000037">
    <property type="protein sequence ID" value="MBO7747628.1"/>
    <property type="molecule type" value="Genomic_DNA"/>
</dbReference>
<evidence type="ECO:0000256" key="3">
    <source>
        <dbReference type="SAM" id="Phobius"/>
    </source>
</evidence>
<gene>
    <name evidence="4" type="ORF">I8J29_25910</name>
</gene>
<reference evidence="4 5" key="1">
    <citation type="submission" date="2021-03" db="EMBL/GenBank/DDBJ databases">
        <title>Paenibacillus artemisicola MWE-103 whole genome sequence.</title>
        <authorList>
            <person name="Ham Y.J."/>
        </authorList>
    </citation>
    <scope>NUCLEOTIDE SEQUENCE [LARGE SCALE GENOMIC DNA]</scope>
    <source>
        <strain evidence="4 5">MWE-103</strain>
    </source>
</reference>